<sequence>MNMRSMHNGAVSMGCLPPSFDHQQGWEAQKAGRQLLDSSSRVCNVGRGCCSSQSAFVNCVNCSSCRNGSLFGHEGAMVSFKAEMLCGLGWLSLSPFYLQPVRLCATLSSTFILSSLQMTHGGCAYPCNSTSDMGYCRYSDGSSQRRRSLRGQRFAVSFGKLHNGEQHNASSTRDVPLFVPGGIIIEDWGTIYQGDGEEKYYNRKSASRHPYPVGYVAKKVYKGSVFRQTIQAGPDGPIFMVQIGEACFSADSLNRTWALASDYFQPGSEHRIHAHRHYGFENKDVLERLSHMQKEHNEKDISQNHTLLNSSTLQHSTKEEAGQKNGRLNKYSEATESNETAVKEEPKSFRPLTCAKKIGFNEGPFGDSAINDGFNKPDKNSKMQALTHIPNNDLFNKMVRLRSKLLTESISEKDNIAGLLRDFKGFMRPQAGRSISASLQTASPSNYSDNSGSRGIFARVTSSEPQGLSSESGRFFSDARKFIAADRKVHSQEEDKSVVSSRQQKHLKNLLPEETSSWDKNGKVHIDTDVASISNKQSDVSLSRLRTSSLWESSVFKSSARGTQSSYVLNELLQYWKKTDMLPGETIPPTDNEISMHSGSDKAELEKEAQEAEEMSDFNEEVSVIERMQGFVSNKKFEEAISLFKRHDLTAAHLSKAFFPFKLDDWQTLALQYLNGGDSVLVCAPCGAGKSVIATFCLYESVLKDKRAIFVTPFVGLAYQHFLAFQKTFGESRVGGAWEATRVQMHAKILVVTLEFLVKELRDQIGVETSKKTILSEGLNIVVLDKFFVAIDGELGSFWEEAVMLMDSQVKLLALSLPATNADHLVSWISNIHRPCKLVQRESEPVPRKYFSFDSTGLHELSNLKLSAVNGSLKSSFSSNSEVIPRKNPKNTTSNVHPGLGSIAIPLRERSMLPAVVFFHDPEECITATKDILKAISNGLSSKGEIDIIEKRLNKLLETTPEYLPLVEEDREGLRHGIVAHHDLQVPFWKQFVDALIQDDLVQLVLTTQNFFCRTKKRFKTAVVNLKPKIVQDEVHFIRKISQQQGLAGRRGIEEYGNVVFLGSQTSATERVGVLSQWLTGFSSYFTPSYSLLVNLLSKFDSIKVKEVIDSNFSRFAVKNVAEKELRQENQSKLQSAAVFTRVDVRLKDMEERDSYLLSGVMLAIAPGPCEHLYMILCADNKFRLVPAGALESIYSEEPPLDLAHKMATGITLKQPSPPKRRRWLPDPVGCESYVAKGTPESAQLVEVLHQNPLKSHAKAEKEMREGASWDEAQKKISVLERAGTLSLHKPAIEIKQHNPLATLIAGLHYLENELWVSMVLTSSFIKPLTPPELASICSTLVFRAENFDILNEDKFKLSYKVPKRIQETLSKMEALREHVANMEGSPTDSLSFDVTPAAMVHAWIRGKPCIQNIRFNSVNDGATASILQSTLRLLQQINMTCTESSRKGQDLDGFLGLASISRRAAFLMNRDLIQKDISSYIK</sequence>
<comment type="caution">
    <text evidence="1">The sequence shown here is derived from an EMBL/GenBank/DDBJ whole genome shotgun (WGS) entry which is preliminary data.</text>
</comment>
<proteinExistence type="predicted"/>
<evidence type="ECO:0000313" key="2">
    <source>
        <dbReference type="Proteomes" id="UP001162992"/>
    </source>
</evidence>
<keyword evidence="2" id="KW-1185">Reference proteome</keyword>
<protein>
    <submittedName>
        <fullName evidence="1">Uncharacterized protein</fullName>
    </submittedName>
</protein>
<gene>
    <name evidence="1" type="ORF">O6H91_10G093900</name>
</gene>
<dbReference type="Proteomes" id="UP001162992">
    <property type="component" value="Chromosome 10"/>
</dbReference>
<evidence type="ECO:0000313" key="1">
    <source>
        <dbReference type="EMBL" id="KAJ7542193.1"/>
    </source>
</evidence>
<accession>A0ACC2CJM2</accession>
<organism evidence="1 2">
    <name type="scientific">Diphasiastrum complanatum</name>
    <name type="common">Issler's clubmoss</name>
    <name type="synonym">Lycopodium complanatum</name>
    <dbReference type="NCBI Taxonomy" id="34168"/>
    <lineage>
        <taxon>Eukaryota</taxon>
        <taxon>Viridiplantae</taxon>
        <taxon>Streptophyta</taxon>
        <taxon>Embryophyta</taxon>
        <taxon>Tracheophyta</taxon>
        <taxon>Lycopodiopsida</taxon>
        <taxon>Lycopodiales</taxon>
        <taxon>Lycopodiaceae</taxon>
        <taxon>Lycopodioideae</taxon>
        <taxon>Diphasiastrum</taxon>
    </lineage>
</organism>
<dbReference type="EMBL" id="CM055101">
    <property type="protein sequence ID" value="KAJ7542193.1"/>
    <property type="molecule type" value="Genomic_DNA"/>
</dbReference>
<reference evidence="2" key="1">
    <citation type="journal article" date="2024" name="Proc. Natl. Acad. Sci. U.S.A.">
        <title>Extraordinary preservation of gene collinearity over three hundred million years revealed in homosporous lycophytes.</title>
        <authorList>
            <person name="Li C."/>
            <person name="Wickell D."/>
            <person name="Kuo L.Y."/>
            <person name="Chen X."/>
            <person name="Nie B."/>
            <person name="Liao X."/>
            <person name="Peng D."/>
            <person name="Ji J."/>
            <person name="Jenkins J."/>
            <person name="Williams M."/>
            <person name="Shu S."/>
            <person name="Plott C."/>
            <person name="Barry K."/>
            <person name="Rajasekar S."/>
            <person name="Grimwood J."/>
            <person name="Han X."/>
            <person name="Sun S."/>
            <person name="Hou Z."/>
            <person name="He W."/>
            <person name="Dai G."/>
            <person name="Sun C."/>
            <person name="Schmutz J."/>
            <person name="Leebens-Mack J.H."/>
            <person name="Li F.W."/>
            <person name="Wang L."/>
        </authorList>
    </citation>
    <scope>NUCLEOTIDE SEQUENCE [LARGE SCALE GENOMIC DNA]</scope>
    <source>
        <strain evidence="2">cv. PW_Plant_1</strain>
    </source>
</reference>
<name>A0ACC2CJM2_DIPCM</name>